<organism evidence="2 3">
    <name type="scientific">Artemisia annua</name>
    <name type="common">Sweet wormwood</name>
    <dbReference type="NCBI Taxonomy" id="35608"/>
    <lineage>
        <taxon>Eukaryota</taxon>
        <taxon>Viridiplantae</taxon>
        <taxon>Streptophyta</taxon>
        <taxon>Embryophyta</taxon>
        <taxon>Tracheophyta</taxon>
        <taxon>Spermatophyta</taxon>
        <taxon>Magnoliopsida</taxon>
        <taxon>eudicotyledons</taxon>
        <taxon>Gunneridae</taxon>
        <taxon>Pentapetalae</taxon>
        <taxon>asterids</taxon>
        <taxon>campanulids</taxon>
        <taxon>Asterales</taxon>
        <taxon>Asteraceae</taxon>
        <taxon>Asteroideae</taxon>
        <taxon>Anthemideae</taxon>
        <taxon>Artemisiinae</taxon>
        <taxon>Artemisia</taxon>
    </lineage>
</organism>
<evidence type="ECO:0000313" key="3">
    <source>
        <dbReference type="Proteomes" id="UP000245207"/>
    </source>
</evidence>
<feature type="transmembrane region" description="Helical" evidence="1">
    <location>
        <begin position="64"/>
        <end position="84"/>
    </location>
</feature>
<protein>
    <submittedName>
        <fullName evidence="2">Ankyrin repeat-containing domain, PGG domain, Gag-polypeptide of LTR copia-type</fullName>
    </submittedName>
</protein>
<sequence>MASSSINLRDQTDCDWWKEQSVCLIESHGMQNVFLDVRLNSTKENGDSKKKADKAFVKRKRSDVLVILIYGSLGEVVICTAFGIHKTNDVWEKLDANYKYSSKDHLQGTGNLSNYGIYKRAQGVKEQGLAKRRRKVDENNIYVMASYARFLWDADEEDEEEVSSKNISPPSF</sequence>
<gene>
    <name evidence="2" type="ORF">CTI12_AA154020</name>
</gene>
<dbReference type="Proteomes" id="UP000245207">
    <property type="component" value="Unassembled WGS sequence"/>
</dbReference>
<dbReference type="AlphaFoldDB" id="A0A2U1PGN6"/>
<accession>A0A2U1PGN6</accession>
<dbReference type="EMBL" id="PKPP01001176">
    <property type="protein sequence ID" value="PWA84926.1"/>
    <property type="molecule type" value="Genomic_DNA"/>
</dbReference>
<evidence type="ECO:0000256" key="1">
    <source>
        <dbReference type="SAM" id="Phobius"/>
    </source>
</evidence>
<name>A0A2U1PGN6_ARTAN</name>
<keyword evidence="1" id="KW-0472">Membrane</keyword>
<comment type="caution">
    <text evidence="2">The sequence shown here is derived from an EMBL/GenBank/DDBJ whole genome shotgun (WGS) entry which is preliminary data.</text>
</comment>
<proteinExistence type="predicted"/>
<dbReference type="STRING" id="35608.A0A2U1PGN6"/>
<keyword evidence="1" id="KW-1133">Transmembrane helix</keyword>
<keyword evidence="1" id="KW-0812">Transmembrane</keyword>
<keyword evidence="3" id="KW-1185">Reference proteome</keyword>
<reference evidence="2 3" key="1">
    <citation type="journal article" date="2018" name="Mol. Plant">
        <title>The genome of Artemisia annua provides insight into the evolution of Asteraceae family and artemisinin biosynthesis.</title>
        <authorList>
            <person name="Shen Q."/>
            <person name="Zhang L."/>
            <person name="Liao Z."/>
            <person name="Wang S."/>
            <person name="Yan T."/>
            <person name="Shi P."/>
            <person name="Liu M."/>
            <person name="Fu X."/>
            <person name="Pan Q."/>
            <person name="Wang Y."/>
            <person name="Lv Z."/>
            <person name="Lu X."/>
            <person name="Zhang F."/>
            <person name="Jiang W."/>
            <person name="Ma Y."/>
            <person name="Chen M."/>
            <person name="Hao X."/>
            <person name="Li L."/>
            <person name="Tang Y."/>
            <person name="Lv G."/>
            <person name="Zhou Y."/>
            <person name="Sun X."/>
            <person name="Brodelius P.E."/>
            <person name="Rose J.K.C."/>
            <person name="Tang K."/>
        </authorList>
    </citation>
    <scope>NUCLEOTIDE SEQUENCE [LARGE SCALE GENOMIC DNA]</scope>
    <source>
        <strain evidence="3">cv. Huhao1</strain>
        <tissue evidence="2">Leaf</tissue>
    </source>
</reference>
<evidence type="ECO:0000313" key="2">
    <source>
        <dbReference type="EMBL" id="PWA84926.1"/>
    </source>
</evidence>